<feature type="compositionally biased region" description="Polar residues" evidence="6">
    <location>
        <begin position="802"/>
        <end position="820"/>
    </location>
</feature>
<dbReference type="PANTHER" id="PTHR33048:SF47">
    <property type="entry name" value="INTEGRAL MEMBRANE PROTEIN-RELATED"/>
    <property type="match status" value="1"/>
</dbReference>
<protein>
    <submittedName>
        <fullName evidence="9">Integral membrane</fullName>
    </submittedName>
</protein>
<dbReference type="PANTHER" id="PTHR33048">
    <property type="entry name" value="PTH11-LIKE INTEGRAL MEMBRANE PROTEIN (AFU_ORTHOLOGUE AFUA_5G11245)"/>
    <property type="match status" value="1"/>
</dbReference>
<evidence type="ECO:0000256" key="1">
    <source>
        <dbReference type="ARBA" id="ARBA00004141"/>
    </source>
</evidence>
<reference evidence="9 10" key="1">
    <citation type="submission" date="2020-01" db="EMBL/GenBank/DDBJ databases">
        <title>Identification and distribution of gene clusters putatively required for synthesis of sphingolipid metabolism inhibitors in phylogenetically diverse species of the filamentous fungus Fusarium.</title>
        <authorList>
            <person name="Kim H.-S."/>
            <person name="Busman M."/>
            <person name="Brown D.W."/>
            <person name="Divon H."/>
            <person name="Uhlig S."/>
            <person name="Proctor R.H."/>
        </authorList>
    </citation>
    <scope>NUCLEOTIDE SEQUENCE [LARGE SCALE GENOMIC DNA]</scope>
    <source>
        <strain evidence="9 10">NRRL 13308</strain>
    </source>
</reference>
<feature type="region of interest" description="Disordered" evidence="6">
    <location>
        <begin position="104"/>
        <end position="129"/>
    </location>
</feature>
<feature type="transmembrane region" description="Helical" evidence="7">
    <location>
        <begin position="499"/>
        <end position="522"/>
    </location>
</feature>
<gene>
    <name evidence="9" type="ORF">FACUT_6547</name>
</gene>
<keyword evidence="2 7" id="KW-0812">Transmembrane</keyword>
<feature type="region of interest" description="Disordered" evidence="6">
    <location>
        <begin position="793"/>
        <end position="820"/>
    </location>
</feature>
<feature type="transmembrane region" description="Helical" evidence="7">
    <location>
        <begin position="462"/>
        <end position="479"/>
    </location>
</feature>
<dbReference type="InterPro" id="IPR049326">
    <property type="entry name" value="Rhodopsin_dom_fungi"/>
</dbReference>
<dbReference type="AlphaFoldDB" id="A0A8H4NIF5"/>
<keyword evidence="10" id="KW-1185">Reference proteome</keyword>
<keyword evidence="4 7" id="KW-0472">Membrane</keyword>
<dbReference type="PROSITE" id="PS50181">
    <property type="entry name" value="FBOX"/>
    <property type="match status" value="1"/>
</dbReference>
<feature type="transmembrane region" description="Helical" evidence="7">
    <location>
        <begin position="656"/>
        <end position="678"/>
    </location>
</feature>
<dbReference type="InterPro" id="IPR001810">
    <property type="entry name" value="F-box_dom"/>
</dbReference>
<proteinExistence type="inferred from homology"/>
<feature type="transmembrane region" description="Helical" evidence="7">
    <location>
        <begin position="549"/>
        <end position="566"/>
    </location>
</feature>
<keyword evidence="3 7" id="KW-1133">Transmembrane helix</keyword>
<name>A0A8H4NIF5_9HYPO</name>
<dbReference type="InterPro" id="IPR036047">
    <property type="entry name" value="F-box-like_dom_sf"/>
</dbReference>
<evidence type="ECO:0000256" key="3">
    <source>
        <dbReference type="ARBA" id="ARBA00022989"/>
    </source>
</evidence>
<dbReference type="EMBL" id="JAADJF010000155">
    <property type="protein sequence ID" value="KAF4436275.1"/>
    <property type="molecule type" value="Genomic_DNA"/>
</dbReference>
<evidence type="ECO:0000256" key="5">
    <source>
        <dbReference type="ARBA" id="ARBA00038359"/>
    </source>
</evidence>
<dbReference type="InterPro" id="IPR052337">
    <property type="entry name" value="SAT4-like"/>
</dbReference>
<feature type="transmembrane region" description="Helical" evidence="7">
    <location>
        <begin position="698"/>
        <end position="717"/>
    </location>
</feature>
<sequence>MIDLDEAMSMTWVDSDEDNNEAMRSVGFYEHAEAPRVFPSMELYTTQPVETRCMICSVSFHISRHRTNGEHPSAAWSSHAEDDIGAYPGSQNCVQPDCTSIPRDGSGGTSFLSPRNLDSSRSEHISGPNCRSTSAYHGSRISVEAMRECNTYQCLLLRSKHWAPQESELEDFEKQDCYVLSGLGDAVRAERGYYSQQVYPERNNVRFPHTDHHRGDGLAWMPFHPTCFEVFKRASIYRYGFVNVKALVRWGRIRGAPKLRLPEHAAVKRARQIPWIHHAGDEFLAANPCFIPGLQGILDSVQNTCNSDDICSDAASPNSTDLFSKFPPEIKLEILLQLDSWDIANLRLSSRTFRHLPQSLFYHLTLRELPWLYEAWTSLPLSFFATTTAAEQQRLGKPLYDIQEELWKRRDADDGSEENATEIERLAILEAKLEEKQKQSYKITPRVFAAAASIMTGRVPNVWAAIIIPVPASALALVLRIKARRMTKMGVGYDDALSIAAWCVALGYAILLVVWTTCYYMGRKIGHFPEDKIDHILEKSHEILFTSEILYSWSIFLSKMSVLTFYRRIFQFSSIRVPIIILMVCCGCWITIRTFMTIFHCMPVQAYWDKSIDGKCMNNIGKYYLGTDLTHCLMDFIILALPLFEVVRMKLILGQKIAVIGIFSLGSLVGIASIFQIVEAQKYTSNSREFPYDFSLAMVWANVEVHLAVFTSCLALLRPIFRKFIPGLSSGNTTYPANGLSHASNTYTNSIALRRSRSPRDVEEVIEGQRAYAYLDYDAISLPGAKDVNSISRLQQREHHTPSMTESGGRGSLSSQNSAR</sequence>
<comment type="subcellular location">
    <subcellularLocation>
        <location evidence="1">Membrane</location>
        <topology evidence="1">Multi-pass membrane protein</topology>
    </subcellularLocation>
</comment>
<dbReference type="GO" id="GO:0016020">
    <property type="term" value="C:membrane"/>
    <property type="evidence" value="ECO:0007669"/>
    <property type="project" value="UniProtKB-SubCell"/>
</dbReference>
<dbReference type="Proteomes" id="UP000536711">
    <property type="component" value="Unassembled WGS sequence"/>
</dbReference>
<evidence type="ECO:0000313" key="9">
    <source>
        <dbReference type="EMBL" id="KAF4436275.1"/>
    </source>
</evidence>
<evidence type="ECO:0000256" key="6">
    <source>
        <dbReference type="SAM" id="MobiDB-lite"/>
    </source>
</evidence>
<dbReference type="Pfam" id="PF00646">
    <property type="entry name" value="F-box"/>
    <property type="match status" value="1"/>
</dbReference>
<dbReference type="Pfam" id="PF20684">
    <property type="entry name" value="Fung_rhodopsin"/>
    <property type="match status" value="1"/>
</dbReference>
<evidence type="ECO:0000313" key="10">
    <source>
        <dbReference type="Proteomes" id="UP000536711"/>
    </source>
</evidence>
<evidence type="ECO:0000256" key="2">
    <source>
        <dbReference type="ARBA" id="ARBA00022692"/>
    </source>
</evidence>
<dbReference type="SUPFAM" id="SSF81383">
    <property type="entry name" value="F-box domain"/>
    <property type="match status" value="1"/>
</dbReference>
<feature type="transmembrane region" description="Helical" evidence="7">
    <location>
        <begin position="623"/>
        <end position="644"/>
    </location>
</feature>
<evidence type="ECO:0000259" key="8">
    <source>
        <dbReference type="PROSITE" id="PS50181"/>
    </source>
</evidence>
<dbReference type="CDD" id="cd09917">
    <property type="entry name" value="F-box_SF"/>
    <property type="match status" value="1"/>
</dbReference>
<evidence type="ECO:0000256" key="7">
    <source>
        <dbReference type="SAM" id="Phobius"/>
    </source>
</evidence>
<comment type="similarity">
    <text evidence="5">Belongs to the SAT4 family.</text>
</comment>
<feature type="domain" description="F-box" evidence="8">
    <location>
        <begin position="320"/>
        <end position="369"/>
    </location>
</feature>
<feature type="transmembrane region" description="Helical" evidence="7">
    <location>
        <begin position="578"/>
        <end position="599"/>
    </location>
</feature>
<evidence type="ECO:0000256" key="4">
    <source>
        <dbReference type="ARBA" id="ARBA00023136"/>
    </source>
</evidence>
<comment type="caution">
    <text evidence="9">The sequence shown here is derived from an EMBL/GenBank/DDBJ whole genome shotgun (WGS) entry which is preliminary data.</text>
</comment>
<accession>A0A8H4NIF5</accession>
<organism evidence="9 10">
    <name type="scientific">Fusarium acutatum</name>
    <dbReference type="NCBI Taxonomy" id="78861"/>
    <lineage>
        <taxon>Eukaryota</taxon>
        <taxon>Fungi</taxon>
        <taxon>Dikarya</taxon>
        <taxon>Ascomycota</taxon>
        <taxon>Pezizomycotina</taxon>
        <taxon>Sordariomycetes</taxon>
        <taxon>Hypocreomycetidae</taxon>
        <taxon>Hypocreales</taxon>
        <taxon>Nectriaceae</taxon>
        <taxon>Fusarium</taxon>
        <taxon>Fusarium fujikuroi species complex</taxon>
    </lineage>
</organism>
<dbReference type="OrthoDB" id="5421689at2759"/>